<accession>A0A858R635</accession>
<name>A0A858R635_9PROT</name>
<reference evidence="1" key="1">
    <citation type="submission" date="2020-04" db="EMBL/GenBank/DDBJ databases">
        <title>A desert anoxygenic phototrophic bacterium fixes CO2 using RubisCO under aerobic conditions.</title>
        <authorList>
            <person name="Tang K."/>
        </authorList>
    </citation>
    <scope>NUCLEOTIDE SEQUENCE [LARGE SCALE GENOMIC DNA]</scope>
    <source>
        <strain evidence="1">MIMtkB3</strain>
    </source>
</reference>
<organism evidence="1 2">
    <name type="scientific">Aerophototrophica crusticola</name>
    <dbReference type="NCBI Taxonomy" id="1709002"/>
    <lineage>
        <taxon>Bacteria</taxon>
        <taxon>Pseudomonadati</taxon>
        <taxon>Pseudomonadota</taxon>
        <taxon>Alphaproteobacteria</taxon>
        <taxon>Rhodospirillales</taxon>
        <taxon>Rhodospirillaceae</taxon>
        <taxon>Aerophototrophica</taxon>
    </lineage>
</organism>
<dbReference type="PANTHER" id="PTHR40266:SF2">
    <property type="entry name" value="TOXIN HIGB-1"/>
    <property type="match status" value="1"/>
</dbReference>
<dbReference type="EMBL" id="CP051775">
    <property type="protein sequence ID" value="QJE72526.1"/>
    <property type="molecule type" value="Genomic_DNA"/>
</dbReference>
<gene>
    <name evidence="1" type="ORF">HHL28_04925</name>
</gene>
<dbReference type="KEGG" id="acru:HHL28_04925"/>
<protein>
    <submittedName>
        <fullName evidence="1">Plasmid maintenance system killer protein</fullName>
    </submittedName>
</protein>
<evidence type="ECO:0000313" key="2">
    <source>
        <dbReference type="Proteomes" id="UP000501891"/>
    </source>
</evidence>
<dbReference type="Gene3D" id="3.30.2310.20">
    <property type="entry name" value="RelE-like"/>
    <property type="match status" value="1"/>
</dbReference>
<sequence>MIRDFRNKVLKQFWDTGDPRRLPVENRERVRRQLLALDAAGRPEDMNLPGYRFHGLHGKPKRWSVWVSGNYRLTFGWDGADAVDVDIEDYH</sequence>
<keyword evidence="2" id="KW-1185">Reference proteome</keyword>
<proteinExistence type="predicted"/>
<dbReference type="InterPro" id="IPR035093">
    <property type="entry name" value="RelE/ParE_toxin_dom_sf"/>
</dbReference>
<dbReference type="Pfam" id="PF05015">
    <property type="entry name" value="HigB-like_toxin"/>
    <property type="match status" value="1"/>
</dbReference>
<dbReference type="AlphaFoldDB" id="A0A858R635"/>
<dbReference type="InterPro" id="IPR007711">
    <property type="entry name" value="HigB-1"/>
</dbReference>
<evidence type="ECO:0000313" key="1">
    <source>
        <dbReference type="EMBL" id="QJE72526.1"/>
    </source>
</evidence>
<dbReference type="Proteomes" id="UP000501891">
    <property type="component" value="Chromosome"/>
</dbReference>
<dbReference type="SUPFAM" id="SSF143011">
    <property type="entry name" value="RelE-like"/>
    <property type="match status" value="1"/>
</dbReference>
<dbReference type="PANTHER" id="PTHR40266">
    <property type="entry name" value="TOXIN HIGB-1"/>
    <property type="match status" value="1"/>
</dbReference>